<dbReference type="Proteomes" id="UP000499080">
    <property type="component" value="Unassembled WGS sequence"/>
</dbReference>
<protein>
    <recommendedName>
        <fullName evidence="1">Reverse transcriptase domain-containing protein</fullName>
    </recommendedName>
</protein>
<reference evidence="2 3" key="1">
    <citation type="journal article" date="2019" name="Sci. Rep.">
        <title>Orb-weaving spider Araneus ventricosus genome elucidates the spidroin gene catalogue.</title>
        <authorList>
            <person name="Kono N."/>
            <person name="Nakamura H."/>
            <person name="Ohtoshi R."/>
            <person name="Moran D.A.P."/>
            <person name="Shinohara A."/>
            <person name="Yoshida Y."/>
            <person name="Fujiwara M."/>
            <person name="Mori M."/>
            <person name="Tomita M."/>
            <person name="Arakawa K."/>
        </authorList>
    </citation>
    <scope>NUCLEOTIDE SEQUENCE [LARGE SCALE GENOMIC DNA]</scope>
</reference>
<dbReference type="PANTHER" id="PTHR33481:SF1">
    <property type="entry name" value="ENDONUCLEASE_EXONUCLEASE_PHOSPHATASE DOMAIN-CONTAINING PROTEIN-RELATED"/>
    <property type="match status" value="1"/>
</dbReference>
<evidence type="ECO:0000313" key="2">
    <source>
        <dbReference type="EMBL" id="GBN00715.1"/>
    </source>
</evidence>
<dbReference type="EMBL" id="BGPR01004542">
    <property type="protein sequence ID" value="GBN00715.1"/>
    <property type="molecule type" value="Genomic_DNA"/>
</dbReference>
<comment type="caution">
    <text evidence="2">The sequence shown here is derived from an EMBL/GenBank/DDBJ whole genome shotgun (WGS) entry which is preliminary data.</text>
</comment>
<dbReference type="Pfam" id="PF00078">
    <property type="entry name" value="RVT_1"/>
    <property type="match status" value="1"/>
</dbReference>
<gene>
    <name evidence="2" type="primary">R1A1-elementORF2_56</name>
    <name evidence="2" type="ORF">AVEN_105237_1</name>
</gene>
<keyword evidence="3" id="KW-1185">Reference proteome</keyword>
<dbReference type="PROSITE" id="PS50878">
    <property type="entry name" value="RT_POL"/>
    <property type="match status" value="1"/>
</dbReference>
<sequence>MARSTKKHALVISLDIKGAFNHLEYNSIKNSLNNINFHSNTKETLIDLLSGRQVALDTPQGPTTFPQHRSRPQGSCTDHSFWNLVANEMLTQSWPEGVHLQAFSDAFIFLIKAPPKAKDKSLANEALNQFKSWTAKHNLEISADKSNYMHFNKNRNGPRWSAGIREEGNLLRRKSSIKYLGVFIDDELNFATHLFELKNKTLNLYQEIKSIAASNWGLNKNIRKKISFTVIERILLYGEPAWANTITSRQQRLLNSIQRISLLNITGAYSTTPTAALQVIEGITPLHIKAQMESILVRVGRLRKDCNWEGSSFLYQ</sequence>
<dbReference type="PANTHER" id="PTHR33481">
    <property type="entry name" value="REVERSE TRANSCRIPTASE"/>
    <property type="match status" value="1"/>
</dbReference>
<name>A0A4Y2KEK2_ARAVE</name>
<proteinExistence type="predicted"/>
<evidence type="ECO:0000259" key="1">
    <source>
        <dbReference type="PROSITE" id="PS50878"/>
    </source>
</evidence>
<dbReference type="OrthoDB" id="3261222at2759"/>
<accession>A0A4Y2KEK2</accession>
<feature type="domain" description="Reverse transcriptase" evidence="1">
    <location>
        <begin position="1"/>
        <end position="184"/>
    </location>
</feature>
<organism evidence="2 3">
    <name type="scientific">Araneus ventricosus</name>
    <name type="common">Orbweaver spider</name>
    <name type="synonym">Epeira ventricosa</name>
    <dbReference type="NCBI Taxonomy" id="182803"/>
    <lineage>
        <taxon>Eukaryota</taxon>
        <taxon>Metazoa</taxon>
        <taxon>Ecdysozoa</taxon>
        <taxon>Arthropoda</taxon>
        <taxon>Chelicerata</taxon>
        <taxon>Arachnida</taxon>
        <taxon>Araneae</taxon>
        <taxon>Araneomorphae</taxon>
        <taxon>Entelegynae</taxon>
        <taxon>Araneoidea</taxon>
        <taxon>Araneidae</taxon>
        <taxon>Araneus</taxon>
    </lineage>
</organism>
<dbReference type="AlphaFoldDB" id="A0A4Y2KEK2"/>
<evidence type="ECO:0000313" key="3">
    <source>
        <dbReference type="Proteomes" id="UP000499080"/>
    </source>
</evidence>
<dbReference type="InterPro" id="IPR000477">
    <property type="entry name" value="RT_dom"/>
</dbReference>